<accession>A0A1J3GDV9</accession>
<evidence type="ECO:0000313" key="2">
    <source>
        <dbReference type="EMBL" id="JAU45182.1"/>
    </source>
</evidence>
<dbReference type="EMBL" id="GEVL01024048">
    <property type="protein sequence ID" value="JAU53293.1"/>
    <property type="molecule type" value="Transcribed_RNA"/>
</dbReference>
<reference evidence="3" key="1">
    <citation type="submission" date="2016-07" db="EMBL/GenBank/DDBJ databases">
        <title>De novo transcriptome assembly of four accessions of the metal hyperaccumulator plant Noccaea caerulescens.</title>
        <authorList>
            <person name="Blande D."/>
            <person name="Halimaa P."/>
            <person name="Tervahauta A.I."/>
            <person name="Aarts M.G."/>
            <person name="Karenlampi S.O."/>
        </authorList>
    </citation>
    <scope>NUCLEOTIDE SEQUENCE</scope>
</reference>
<feature type="compositionally biased region" description="Basic and acidic residues" evidence="1">
    <location>
        <begin position="55"/>
        <end position="75"/>
    </location>
</feature>
<feature type="region of interest" description="Disordered" evidence="1">
    <location>
        <begin position="1"/>
        <end position="30"/>
    </location>
</feature>
<feature type="region of interest" description="Disordered" evidence="1">
    <location>
        <begin position="47"/>
        <end position="82"/>
    </location>
</feature>
<protein>
    <submittedName>
        <fullName evidence="3">Uncharacterized protein</fullName>
    </submittedName>
</protein>
<name>A0A1J3GDV9_NOCCA</name>
<dbReference type="AlphaFoldDB" id="A0A1J3GDV9"/>
<gene>
    <name evidence="2" type="ORF">LC_TR5955_c0_g1_i1_g.20380</name>
    <name evidence="3" type="ORF">LE_TR22267_c0_g1_i1_g.71159</name>
</gene>
<sequence length="117" mass="14220">MSQIQQKEREKEREREIKDNTKLTTRTQRDTNKIRLKHQIILLSSIKHKRQRRNFLKEQPKGHNRQGGEESRDKQGSIGGRAWRRSVNGCSRLLNRREHCHRHQNRHEKLYLHCLHC</sequence>
<dbReference type="EMBL" id="GEVK01007650">
    <property type="protein sequence ID" value="JAU45182.1"/>
    <property type="molecule type" value="Transcribed_RNA"/>
</dbReference>
<evidence type="ECO:0000313" key="3">
    <source>
        <dbReference type="EMBL" id="JAU53293.1"/>
    </source>
</evidence>
<organism evidence="3">
    <name type="scientific">Noccaea caerulescens</name>
    <name type="common">Alpine penny-cress</name>
    <name type="synonym">Thlaspi caerulescens</name>
    <dbReference type="NCBI Taxonomy" id="107243"/>
    <lineage>
        <taxon>Eukaryota</taxon>
        <taxon>Viridiplantae</taxon>
        <taxon>Streptophyta</taxon>
        <taxon>Embryophyta</taxon>
        <taxon>Tracheophyta</taxon>
        <taxon>Spermatophyta</taxon>
        <taxon>Magnoliopsida</taxon>
        <taxon>eudicotyledons</taxon>
        <taxon>Gunneridae</taxon>
        <taxon>Pentapetalae</taxon>
        <taxon>rosids</taxon>
        <taxon>malvids</taxon>
        <taxon>Brassicales</taxon>
        <taxon>Brassicaceae</taxon>
        <taxon>Coluteocarpeae</taxon>
        <taxon>Noccaea</taxon>
    </lineage>
</organism>
<proteinExistence type="predicted"/>
<evidence type="ECO:0000256" key="1">
    <source>
        <dbReference type="SAM" id="MobiDB-lite"/>
    </source>
</evidence>